<gene>
    <name evidence="5" type="ORF">KMW28_07085</name>
</gene>
<comment type="cofactor">
    <cofactor evidence="1">
        <name>FMN</name>
        <dbReference type="ChEBI" id="CHEBI:58210"/>
    </cofactor>
</comment>
<dbReference type="Pfam" id="PF00724">
    <property type="entry name" value="Oxidored_FMN"/>
    <property type="match status" value="1"/>
</dbReference>
<sequence>MKNSIYQKLFSDYSFNNNNLKNRMVLAPMTRSRANEDGVPTDMMSLYYQQRASAGLEITEATQISLQGQGYANTPGIYNQDQVNAWKKVTNSVHEKGGEIFVQLWHVGRVGSEKVNGLQPLAPSALKANKTSVYVFEGDNRDATFVDVDHPKEMSQDEIDATILDFRKAARNAIEAGFDGVEIHGANGYLIDQFLRSNANKRSDKYGGSKENRARFLLEVTQAVVNEIGADKVGVRLSPFIMFKDMDDPEILDTIMYAVPYLDRMGITYLHLCEADWDDAPQVSDQFRIDLRKEFHQTIIVTGNMTPEKAENLLEKDWIDLVGFGRKFISNPDYPQRVLHNAPLQEITDTHTLFGGRDERGYTDYPSLY</sequence>
<dbReference type="CDD" id="cd02933">
    <property type="entry name" value="OYE_like_FMN"/>
    <property type="match status" value="1"/>
</dbReference>
<evidence type="ECO:0000256" key="1">
    <source>
        <dbReference type="ARBA" id="ARBA00001917"/>
    </source>
</evidence>
<proteinExistence type="inferred from homology"/>
<keyword evidence="6" id="KW-1185">Reference proteome</keyword>
<dbReference type="GO" id="GO:0010181">
    <property type="term" value="F:FMN binding"/>
    <property type="evidence" value="ECO:0007669"/>
    <property type="project" value="InterPro"/>
</dbReference>
<feature type="domain" description="NADH:flavin oxidoreductase/NADH oxidase N-terminal" evidence="4">
    <location>
        <begin position="8"/>
        <end position="344"/>
    </location>
</feature>
<dbReference type="Gene3D" id="3.20.20.70">
    <property type="entry name" value="Aldolase class I"/>
    <property type="match status" value="1"/>
</dbReference>
<keyword evidence="3" id="KW-0560">Oxidoreductase</keyword>
<dbReference type="AlphaFoldDB" id="A0AAX1N7B2"/>
<accession>A0AAX1N7B2</accession>
<dbReference type="InterPro" id="IPR045247">
    <property type="entry name" value="Oye-like"/>
</dbReference>
<dbReference type="InterPro" id="IPR001155">
    <property type="entry name" value="OxRdtase_FMN_N"/>
</dbReference>
<name>A0AAX1N7B2_9BACT</name>
<dbReference type="InterPro" id="IPR013785">
    <property type="entry name" value="Aldolase_TIM"/>
</dbReference>
<evidence type="ECO:0000259" key="4">
    <source>
        <dbReference type="Pfam" id="PF00724"/>
    </source>
</evidence>
<dbReference type="SUPFAM" id="SSF51395">
    <property type="entry name" value="FMN-linked oxidoreductases"/>
    <property type="match status" value="1"/>
</dbReference>
<evidence type="ECO:0000256" key="3">
    <source>
        <dbReference type="ARBA" id="ARBA00023002"/>
    </source>
</evidence>
<evidence type="ECO:0000313" key="6">
    <source>
        <dbReference type="Proteomes" id="UP000678679"/>
    </source>
</evidence>
<dbReference type="GO" id="GO:0005829">
    <property type="term" value="C:cytosol"/>
    <property type="evidence" value="ECO:0007669"/>
    <property type="project" value="TreeGrafter"/>
</dbReference>
<reference evidence="5 6" key="1">
    <citation type="submission" date="2021-05" db="EMBL/GenBank/DDBJ databases">
        <title>Comparative genomic studies on the polysaccharide-degrading batcterial strains of the Flammeovirga genus.</title>
        <authorList>
            <person name="Zewei F."/>
            <person name="Zheng Z."/>
            <person name="Yu L."/>
            <person name="Ruyue G."/>
            <person name="Yanhong M."/>
            <person name="Yuanyuan C."/>
            <person name="Jingyan G."/>
            <person name="Wenjun H."/>
        </authorList>
    </citation>
    <scope>NUCLEOTIDE SEQUENCE [LARGE SCALE GENOMIC DNA]</scope>
    <source>
        <strain evidence="5 6">NBRC:100898</strain>
    </source>
</reference>
<dbReference type="EMBL" id="CP076132">
    <property type="protein sequence ID" value="QWG03342.1"/>
    <property type="molecule type" value="Genomic_DNA"/>
</dbReference>
<dbReference type="FunFam" id="3.20.20.70:FF:000059">
    <property type="entry name" value="N-ethylmaleimide reductase, FMN-linked"/>
    <property type="match status" value="1"/>
</dbReference>
<organism evidence="5 6">
    <name type="scientific">Flammeovirga yaeyamensis</name>
    <dbReference type="NCBI Taxonomy" id="367791"/>
    <lineage>
        <taxon>Bacteria</taxon>
        <taxon>Pseudomonadati</taxon>
        <taxon>Bacteroidota</taxon>
        <taxon>Cytophagia</taxon>
        <taxon>Cytophagales</taxon>
        <taxon>Flammeovirgaceae</taxon>
        <taxon>Flammeovirga</taxon>
    </lineage>
</organism>
<dbReference type="KEGG" id="fya:KMW28_07085"/>
<dbReference type="GO" id="GO:0016628">
    <property type="term" value="F:oxidoreductase activity, acting on the CH-CH group of donors, NAD or NADP as acceptor"/>
    <property type="evidence" value="ECO:0007669"/>
    <property type="project" value="UniProtKB-ARBA"/>
</dbReference>
<dbReference type="Proteomes" id="UP000678679">
    <property type="component" value="Chromosome 1"/>
</dbReference>
<dbReference type="PANTHER" id="PTHR22893">
    <property type="entry name" value="NADH OXIDOREDUCTASE-RELATED"/>
    <property type="match status" value="1"/>
</dbReference>
<dbReference type="RefSeq" id="WP_169664000.1">
    <property type="nucleotide sequence ID" value="NZ_CP076132.1"/>
</dbReference>
<dbReference type="PANTHER" id="PTHR22893:SF135">
    <property type="entry name" value="NAD(P)H:FLAVIN OXIDOREDUCTASE SYE2"/>
    <property type="match status" value="1"/>
</dbReference>
<evidence type="ECO:0000313" key="5">
    <source>
        <dbReference type="EMBL" id="QWG03342.1"/>
    </source>
</evidence>
<comment type="similarity">
    <text evidence="2">Belongs to the NADH:flavin oxidoreductase/NADH oxidase family.</text>
</comment>
<evidence type="ECO:0000256" key="2">
    <source>
        <dbReference type="ARBA" id="ARBA00005979"/>
    </source>
</evidence>
<protein>
    <submittedName>
        <fullName evidence="5">Alkene reductase</fullName>
    </submittedName>
</protein>